<reference evidence="1" key="1">
    <citation type="submission" date="2022-03" db="EMBL/GenBank/DDBJ databases">
        <title>A functionally conserved STORR gene fusion in Papaver species that diverged 16.8 million years ago.</title>
        <authorList>
            <person name="Catania T."/>
        </authorList>
    </citation>
    <scope>NUCLEOTIDE SEQUENCE</scope>
    <source>
        <strain evidence="1">S-191538</strain>
    </source>
</reference>
<name>A0AA41V7C9_PAPNU</name>
<proteinExistence type="predicted"/>
<comment type="caution">
    <text evidence="1">The sequence shown here is derived from an EMBL/GenBank/DDBJ whole genome shotgun (WGS) entry which is preliminary data.</text>
</comment>
<gene>
    <name evidence="1" type="ORF">MKW94_003685</name>
</gene>
<organism evidence="1 2">
    <name type="scientific">Papaver nudicaule</name>
    <name type="common">Iceland poppy</name>
    <dbReference type="NCBI Taxonomy" id="74823"/>
    <lineage>
        <taxon>Eukaryota</taxon>
        <taxon>Viridiplantae</taxon>
        <taxon>Streptophyta</taxon>
        <taxon>Embryophyta</taxon>
        <taxon>Tracheophyta</taxon>
        <taxon>Spermatophyta</taxon>
        <taxon>Magnoliopsida</taxon>
        <taxon>Ranunculales</taxon>
        <taxon>Papaveraceae</taxon>
        <taxon>Papaveroideae</taxon>
        <taxon>Papaver</taxon>
    </lineage>
</organism>
<evidence type="ECO:0000313" key="1">
    <source>
        <dbReference type="EMBL" id="MCL7033589.1"/>
    </source>
</evidence>
<dbReference type="Proteomes" id="UP001177140">
    <property type="component" value="Unassembled WGS sequence"/>
</dbReference>
<accession>A0AA41V7C9</accession>
<dbReference type="AlphaFoldDB" id="A0AA41V7C9"/>
<keyword evidence="2" id="KW-1185">Reference proteome</keyword>
<evidence type="ECO:0008006" key="3">
    <source>
        <dbReference type="Google" id="ProtNLM"/>
    </source>
</evidence>
<evidence type="ECO:0000313" key="2">
    <source>
        <dbReference type="Proteomes" id="UP001177140"/>
    </source>
</evidence>
<protein>
    <recommendedName>
        <fullName evidence="3">Transposase Tnp1/En/Spm-like domain-containing protein</fullName>
    </recommendedName>
</protein>
<sequence length="270" mass="30302">MDKSDTIAEKKRKMTEQLIAKRENWEEFVDFCNTDEDREPVELLHNCGRTGIYCKIYNRDKDSPTGEINRPLIYAETHLTKTSNDPESTSAPDVKIRKILELVAADPDAQKDINNDVVAHVCGRDKKGYVRGIGGGLRKTQMLASAPSREILRNVEQENKSMRSDIELLKSQFGTLVERCASSSSSSNRSIVPASSCFIKNFRGKTIAVGSYNTIAPPMEHTYIVIVEEMFDKDAELYDEEGKIGDVMIGQVINWPKPSVKPFGILNALR</sequence>
<dbReference type="EMBL" id="JAJJMA010136246">
    <property type="protein sequence ID" value="MCL7033589.1"/>
    <property type="molecule type" value="Genomic_DNA"/>
</dbReference>